<evidence type="ECO:0000313" key="2">
    <source>
        <dbReference type="Proteomes" id="UP000319859"/>
    </source>
</evidence>
<accession>A0A560EUP5</accession>
<protein>
    <submittedName>
        <fullName evidence="1">Uncharacterized protein</fullName>
    </submittedName>
</protein>
<gene>
    <name evidence="1" type="ORF">FBZ89_12178</name>
</gene>
<dbReference type="EMBL" id="VITN01000021">
    <property type="protein sequence ID" value="TWB13111.1"/>
    <property type="molecule type" value="Genomic_DNA"/>
</dbReference>
<name>A0A560EUP5_9PROT</name>
<proteinExistence type="predicted"/>
<reference evidence="1 2" key="1">
    <citation type="submission" date="2019-06" db="EMBL/GenBank/DDBJ databases">
        <title>Genomic Encyclopedia of Type Strains, Phase IV (KMG-V): Genome sequencing to study the core and pangenomes of soil and plant-associated prokaryotes.</title>
        <authorList>
            <person name="Whitman W."/>
        </authorList>
    </citation>
    <scope>NUCLEOTIDE SEQUENCE [LARGE SCALE GENOMIC DNA]</scope>
    <source>
        <strain evidence="1 2">BR 11880</strain>
    </source>
</reference>
<dbReference type="Proteomes" id="UP000319859">
    <property type="component" value="Unassembled WGS sequence"/>
</dbReference>
<comment type="caution">
    <text evidence="1">The sequence shown here is derived from an EMBL/GenBank/DDBJ whole genome shotgun (WGS) entry which is preliminary data.</text>
</comment>
<evidence type="ECO:0000313" key="1">
    <source>
        <dbReference type="EMBL" id="TWB13111.1"/>
    </source>
</evidence>
<dbReference type="RefSeq" id="WP_145753041.1">
    <property type="nucleotide sequence ID" value="NZ_VITN01000021.1"/>
</dbReference>
<sequence length="316" mass="33654">MAVVLNSDWGPFRNETEATTCLCAYVDKVCGPGVGISWATNGFVYPLRGPTRDAGGFGDVFVFQWSHIPAPPPKHQPPPDFWHRVKAFMESCLEAQGKAAIAQSEADLAMSQAMGRALNRMFTSHRDDGLGVALDVLCVVASLALLPTGLGALGIAGFIGGAVLLGMDGGAYALELAGDDERAEAFKKQTEAWRIVATVMTLPDIVVGGPKALKELAEARELLQADATTARAAETMAARTANASRAERYAQIAERAHLRSQLRAKQIQAGMSLEVAPRAAGVGSGALLIREEIMSDESALHEIARRLQVHSVSVHR</sequence>
<dbReference type="OrthoDB" id="7365642at2"/>
<dbReference type="AlphaFoldDB" id="A0A560EUP5"/>
<organism evidence="1 2">
    <name type="scientific">Nitrospirillum amazonense</name>
    <dbReference type="NCBI Taxonomy" id="28077"/>
    <lineage>
        <taxon>Bacteria</taxon>
        <taxon>Pseudomonadati</taxon>
        <taxon>Pseudomonadota</taxon>
        <taxon>Alphaproteobacteria</taxon>
        <taxon>Rhodospirillales</taxon>
        <taxon>Azospirillaceae</taxon>
        <taxon>Nitrospirillum</taxon>
    </lineage>
</organism>